<feature type="domain" description="Polymerase/histidinol phosphatase N-terminal" evidence="9">
    <location>
        <begin position="8"/>
        <end position="75"/>
    </location>
</feature>
<evidence type="ECO:0000256" key="8">
    <source>
        <dbReference type="ARBA" id="ARBA00049244"/>
    </source>
</evidence>
<dbReference type="InterPro" id="IPR011708">
    <property type="entry name" value="DNA_pol3_alpha_NTPase_dom"/>
</dbReference>
<dbReference type="SUPFAM" id="SSF89550">
    <property type="entry name" value="PHP domain-like"/>
    <property type="match status" value="1"/>
</dbReference>
<dbReference type="InterPro" id="IPR040982">
    <property type="entry name" value="DNA_pol3_finger"/>
</dbReference>
<keyword evidence="4" id="KW-0808">Transferase</keyword>
<dbReference type="CDD" id="cd04485">
    <property type="entry name" value="DnaE_OBF"/>
    <property type="match status" value="1"/>
</dbReference>
<dbReference type="NCBIfam" id="NF004226">
    <property type="entry name" value="PRK05673.1"/>
    <property type="match status" value="1"/>
</dbReference>
<dbReference type="EC" id="2.7.7.7" evidence="2"/>
<dbReference type="Pfam" id="PF07733">
    <property type="entry name" value="DNA_pol3_alpha"/>
    <property type="match status" value="1"/>
</dbReference>
<dbReference type="CDD" id="cd12113">
    <property type="entry name" value="PHP_PolIIIA_DnaE3"/>
    <property type="match status" value="1"/>
</dbReference>
<dbReference type="InterPro" id="IPR004013">
    <property type="entry name" value="PHP_dom"/>
</dbReference>
<sequence length="1174" mass="132098">MGNITDFVHLHLHTEFSLLDGANRIDKLVTKVKDLGMRSVAITDHGNMFGAVQFFQQAKKAGIKPIIGCEVYIAPESRLDKSSTHGISGASNHLVLLAQDETGYKNLIKLVSDGYIDGFYYKPRIDMDILSQHAEGLIGLSACLKGAVPYWYLHENEAKAREIAGRYREIFGKDNFYLEMQYHHIKEQEKANTFLVKLAKDFDLPLVASNDCHYLNKADATPHDVLLCIGTGRFVHEENRMRYGSNEFYVKSAEEMAAVFSDYPDALHNTLNIAERCNFEFEFGNIILPEYGVPAGYSFDSYMEKLSRSGLEERLEIVFKHIAPDQHDACRKEYEERLQVELDIIKTMGYAGYFLIVWDFINYAKQNGIPVGPGRGSAAGSLVAFCMRITDIDPIKYNLLFERFLNPERVSMPDIDVDFCMNRREEVIHYVAQKYGKENVSQIATFGTLGAKAVVRDVGRVLSIPFADVDKLAKLIPNQLHISLEKSLEVVPEMRELKENDRQVADLLNNAQVLEGLTRHVSTHAAGVVISPKPLVEFVPLYKGTKEGDEISSQYPMNDLEKIGLLKMDFLGLRNLTMIQDTLEMIEKVHGVTLDLMDLPMDDRPSYELLSRGQTLGVFQLESSGMRELLRKLKPETFEDIIAVLALYRPGPLGSGMVDDFIERKHGRIPIEYPLPQLENILKETYGVIIYQEQVMQISNVLAGYTLGDADLLRRAMGKKKVEEMAKQRKRFMEGARKRNIPEGKADEVFNLMEYFAGYGFNKSHTAAYALITYQTAYLKAHYPVESMAALLTSDMDNTDRVVTYINECREMGITILPPDVNESQHSFSVVDQKIRFGLAAVKNVGSGAVDSILDVRGSGGKYDGLKDFCERVDLSRVNKRVVESLISSGAFDFTGRPRAAMVKGLEKLFEIAQRTQKDRQSGQASIFGMLEAASSASSSGDDQIPDIPEWDEADKLKFEKEGIGFYITGHPLSKYLQSMKRSTTASTVSAFDCHDGDRVVMGGIVTAYRKKITKKGDQMAFFRLEDLEGGIEVILVPHIFEKYNKLLEEDLAILVTGQLNLAESDPPKLRARTVKPIHLPSHEDKHCLIDMQALKLRRRTLEGLQQLLSDHHGDCPVVFKYIDSDNKITCVRAGERFAIQPSIQLVQQIEELTGRDSVYVPRSLCTGQQQSAV</sequence>
<dbReference type="GO" id="GO:0003676">
    <property type="term" value="F:nucleic acid binding"/>
    <property type="evidence" value="ECO:0007669"/>
    <property type="project" value="InterPro"/>
</dbReference>
<dbReference type="Pfam" id="PF14579">
    <property type="entry name" value="HHH_6"/>
    <property type="match status" value="1"/>
</dbReference>
<dbReference type="InterPro" id="IPR004805">
    <property type="entry name" value="DnaE2/DnaE/PolC"/>
</dbReference>
<comment type="caution">
    <text evidence="10">The sequence shown here is derived from an EMBL/GenBank/DDBJ whole genome shotgun (WGS) entry which is preliminary data.</text>
</comment>
<dbReference type="PANTHER" id="PTHR32294:SF0">
    <property type="entry name" value="DNA POLYMERASE III SUBUNIT ALPHA"/>
    <property type="match status" value="1"/>
</dbReference>
<name>A0A2G6E233_9BACT</name>
<evidence type="ECO:0000256" key="2">
    <source>
        <dbReference type="ARBA" id="ARBA00012417"/>
    </source>
</evidence>
<dbReference type="InterPro" id="IPR041931">
    <property type="entry name" value="DNA_pol3_alpha_thumb_dom"/>
</dbReference>
<dbReference type="Gene3D" id="3.20.20.140">
    <property type="entry name" value="Metal-dependent hydrolases"/>
    <property type="match status" value="1"/>
</dbReference>
<evidence type="ECO:0000259" key="9">
    <source>
        <dbReference type="SMART" id="SM00481"/>
    </source>
</evidence>
<dbReference type="GO" id="GO:0003887">
    <property type="term" value="F:DNA-directed DNA polymerase activity"/>
    <property type="evidence" value="ECO:0007669"/>
    <property type="project" value="UniProtKB-KW"/>
</dbReference>
<dbReference type="InterPro" id="IPR016195">
    <property type="entry name" value="Pol/histidinol_Pase-like"/>
</dbReference>
<keyword evidence="7" id="KW-0239">DNA-directed DNA polymerase</keyword>
<protein>
    <recommendedName>
        <fullName evidence="3">DNA polymerase III subunit alpha</fullName>
        <ecNumber evidence="2">2.7.7.7</ecNumber>
    </recommendedName>
</protein>
<accession>A0A2G6E233</accession>
<evidence type="ECO:0000256" key="6">
    <source>
        <dbReference type="ARBA" id="ARBA00022705"/>
    </source>
</evidence>
<comment type="catalytic activity">
    <reaction evidence="8">
        <text>DNA(n) + a 2'-deoxyribonucleoside 5'-triphosphate = DNA(n+1) + diphosphate</text>
        <dbReference type="Rhea" id="RHEA:22508"/>
        <dbReference type="Rhea" id="RHEA-COMP:17339"/>
        <dbReference type="Rhea" id="RHEA-COMP:17340"/>
        <dbReference type="ChEBI" id="CHEBI:33019"/>
        <dbReference type="ChEBI" id="CHEBI:61560"/>
        <dbReference type="ChEBI" id="CHEBI:173112"/>
        <dbReference type="EC" id="2.7.7.7"/>
    </reaction>
</comment>
<dbReference type="GO" id="GO:0005737">
    <property type="term" value="C:cytoplasm"/>
    <property type="evidence" value="ECO:0007669"/>
    <property type="project" value="UniProtKB-SubCell"/>
</dbReference>
<evidence type="ECO:0000313" key="11">
    <source>
        <dbReference type="Proteomes" id="UP000229740"/>
    </source>
</evidence>
<dbReference type="Pfam" id="PF02811">
    <property type="entry name" value="PHP"/>
    <property type="match status" value="1"/>
</dbReference>
<reference evidence="10 11" key="1">
    <citation type="submission" date="2017-10" db="EMBL/GenBank/DDBJ databases">
        <title>Novel microbial diversity and functional potential in the marine mammal oral microbiome.</title>
        <authorList>
            <person name="Dudek N.K."/>
            <person name="Sun C.L."/>
            <person name="Burstein D."/>
            <person name="Kantor R.S."/>
            <person name="Aliaga Goltsman D.S."/>
            <person name="Bik E.M."/>
            <person name="Thomas B.C."/>
            <person name="Banfield J.F."/>
            <person name="Relman D.A."/>
        </authorList>
    </citation>
    <scope>NUCLEOTIDE SEQUENCE [LARGE SCALE GENOMIC DNA]</scope>
    <source>
        <strain evidence="10">DOLZORAL124_49_17</strain>
    </source>
</reference>
<comment type="subcellular location">
    <subcellularLocation>
        <location evidence="1">Cytoplasm</location>
    </subcellularLocation>
</comment>
<dbReference type="NCBIfam" id="NF005298">
    <property type="entry name" value="PRK06826.1"/>
    <property type="match status" value="1"/>
</dbReference>
<dbReference type="Gene3D" id="1.10.10.1600">
    <property type="entry name" value="Bacterial DNA polymerase III alpha subunit, thumb domain"/>
    <property type="match status" value="1"/>
</dbReference>
<dbReference type="Pfam" id="PF17657">
    <property type="entry name" value="DNA_pol3_finger"/>
    <property type="match status" value="1"/>
</dbReference>
<evidence type="ECO:0000256" key="3">
    <source>
        <dbReference type="ARBA" id="ARBA00019114"/>
    </source>
</evidence>
<organism evidence="10 11">
    <name type="scientific">candidate division KSB3 bacterium</name>
    <dbReference type="NCBI Taxonomy" id="2044937"/>
    <lineage>
        <taxon>Bacteria</taxon>
        <taxon>candidate division KSB3</taxon>
    </lineage>
</organism>
<keyword evidence="5" id="KW-0548">Nucleotidyltransferase</keyword>
<proteinExistence type="predicted"/>
<dbReference type="EMBL" id="PDPS01000038">
    <property type="protein sequence ID" value="PID56124.1"/>
    <property type="molecule type" value="Genomic_DNA"/>
</dbReference>
<evidence type="ECO:0000256" key="4">
    <source>
        <dbReference type="ARBA" id="ARBA00022679"/>
    </source>
</evidence>
<dbReference type="NCBIfam" id="TIGR00594">
    <property type="entry name" value="polc"/>
    <property type="match status" value="1"/>
</dbReference>
<dbReference type="GO" id="GO:0006260">
    <property type="term" value="P:DNA replication"/>
    <property type="evidence" value="ECO:0007669"/>
    <property type="project" value="UniProtKB-KW"/>
</dbReference>
<dbReference type="GO" id="GO:0008408">
    <property type="term" value="F:3'-5' exonuclease activity"/>
    <property type="evidence" value="ECO:0007669"/>
    <property type="project" value="InterPro"/>
</dbReference>
<dbReference type="Gene3D" id="1.10.150.870">
    <property type="match status" value="1"/>
</dbReference>
<dbReference type="InterPro" id="IPR029460">
    <property type="entry name" value="DNAPol_HHH"/>
</dbReference>
<dbReference type="AlphaFoldDB" id="A0A2G6E233"/>
<evidence type="ECO:0000256" key="7">
    <source>
        <dbReference type="ARBA" id="ARBA00022932"/>
    </source>
</evidence>
<dbReference type="Proteomes" id="UP000229740">
    <property type="component" value="Unassembled WGS sequence"/>
</dbReference>
<dbReference type="InterPro" id="IPR003141">
    <property type="entry name" value="Pol/His_phosphatase_N"/>
</dbReference>
<gene>
    <name evidence="10" type="ORF">CSB45_12885</name>
</gene>
<evidence type="ECO:0000256" key="1">
    <source>
        <dbReference type="ARBA" id="ARBA00004496"/>
    </source>
</evidence>
<dbReference type="Pfam" id="PF01336">
    <property type="entry name" value="tRNA_anti-codon"/>
    <property type="match status" value="1"/>
</dbReference>
<evidence type="ECO:0000256" key="5">
    <source>
        <dbReference type="ARBA" id="ARBA00022695"/>
    </source>
</evidence>
<keyword evidence="6" id="KW-0235">DNA replication</keyword>
<dbReference type="SMART" id="SM00481">
    <property type="entry name" value="POLIIIAc"/>
    <property type="match status" value="1"/>
</dbReference>
<evidence type="ECO:0000313" key="10">
    <source>
        <dbReference type="EMBL" id="PID56124.1"/>
    </source>
</evidence>
<dbReference type="InterPro" id="IPR004365">
    <property type="entry name" value="NA-bd_OB_tRNA"/>
</dbReference>
<dbReference type="PANTHER" id="PTHR32294">
    <property type="entry name" value="DNA POLYMERASE III SUBUNIT ALPHA"/>
    <property type="match status" value="1"/>
</dbReference>